<evidence type="ECO:0008006" key="4">
    <source>
        <dbReference type="Google" id="ProtNLM"/>
    </source>
</evidence>
<organism evidence="2 3">
    <name type="scientific">Suillus fuscotomentosus</name>
    <dbReference type="NCBI Taxonomy" id="1912939"/>
    <lineage>
        <taxon>Eukaryota</taxon>
        <taxon>Fungi</taxon>
        <taxon>Dikarya</taxon>
        <taxon>Basidiomycota</taxon>
        <taxon>Agaricomycotina</taxon>
        <taxon>Agaricomycetes</taxon>
        <taxon>Agaricomycetidae</taxon>
        <taxon>Boletales</taxon>
        <taxon>Suillineae</taxon>
        <taxon>Suillaceae</taxon>
        <taxon>Suillus</taxon>
    </lineage>
</organism>
<dbReference type="Proteomes" id="UP001195769">
    <property type="component" value="Unassembled WGS sequence"/>
</dbReference>
<dbReference type="EMBL" id="JABBWK010000053">
    <property type="protein sequence ID" value="KAG1896658.1"/>
    <property type="molecule type" value="Genomic_DNA"/>
</dbReference>
<feature type="chain" id="PRO_5042280235" description="Secreted protein" evidence="1">
    <location>
        <begin position="32"/>
        <end position="72"/>
    </location>
</feature>
<comment type="caution">
    <text evidence="2">The sequence shown here is derived from an EMBL/GenBank/DDBJ whole genome shotgun (WGS) entry which is preliminary data.</text>
</comment>
<accession>A0AAD4E1P0</accession>
<name>A0AAD4E1P0_9AGAM</name>
<evidence type="ECO:0000256" key="1">
    <source>
        <dbReference type="SAM" id="SignalP"/>
    </source>
</evidence>
<dbReference type="RefSeq" id="XP_041222234.1">
    <property type="nucleotide sequence ID" value="XM_041372350.1"/>
</dbReference>
<keyword evidence="3" id="KW-1185">Reference proteome</keyword>
<evidence type="ECO:0000313" key="2">
    <source>
        <dbReference type="EMBL" id="KAG1896658.1"/>
    </source>
</evidence>
<proteinExistence type="predicted"/>
<sequence>MQSCFLNLSIAIWRLGTCVLISLAVSRNTEATGQFKMLFLDGIRYNCKQDYHLLVRGTVFCCQFFLEAPTMR</sequence>
<protein>
    <recommendedName>
        <fullName evidence="4">Secreted protein</fullName>
    </recommendedName>
</protein>
<dbReference type="GeneID" id="64666648"/>
<reference evidence="2" key="1">
    <citation type="journal article" date="2020" name="New Phytol.">
        <title>Comparative genomics reveals dynamic genome evolution in host specialist ectomycorrhizal fungi.</title>
        <authorList>
            <person name="Lofgren L.A."/>
            <person name="Nguyen N.H."/>
            <person name="Vilgalys R."/>
            <person name="Ruytinx J."/>
            <person name="Liao H.L."/>
            <person name="Branco S."/>
            <person name="Kuo A."/>
            <person name="LaButti K."/>
            <person name="Lipzen A."/>
            <person name="Andreopoulos W."/>
            <person name="Pangilinan J."/>
            <person name="Riley R."/>
            <person name="Hundley H."/>
            <person name="Na H."/>
            <person name="Barry K."/>
            <person name="Grigoriev I.V."/>
            <person name="Stajich J.E."/>
            <person name="Kennedy P.G."/>
        </authorList>
    </citation>
    <scope>NUCLEOTIDE SEQUENCE</scope>
    <source>
        <strain evidence="2">FC203</strain>
    </source>
</reference>
<dbReference type="AlphaFoldDB" id="A0AAD4E1P0"/>
<gene>
    <name evidence="2" type="ORF">F5891DRAFT_581212</name>
</gene>
<evidence type="ECO:0000313" key="3">
    <source>
        <dbReference type="Proteomes" id="UP001195769"/>
    </source>
</evidence>
<feature type="signal peptide" evidence="1">
    <location>
        <begin position="1"/>
        <end position="31"/>
    </location>
</feature>
<keyword evidence="1" id="KW-0732">Signal</keyword>